<keyword evidence="4 8" id="KW-0808">Transferase</keyword>
<feature type="compositionally biased region" description="Pro residues" evidence="5">
    <location>
        <begin position="92"/>
        <end position="101"/>
    </location>
</feature>
<comment type="cofactor">
    <cofactor evidence="1 4">
        <name>(R)-lipoate</name>
        <dbReference type="ChEBI" id="CHEBI:83088"/>
    </cofactor>
</comment>
<dbReference type="InterPro" id="IPR000089">
    <property type="entry name" value="Biotin_lipoyl"/>
</dbReference>
<dbReference type="Proteomes" id="UP000229307">
    <property type="component" value="Unassembled WGS sequence"/>
</dbReference>
<evidence type="ECO:0000256" key="4">
    <source>
        <dbReference type="RuleBase" id="RU003423"/>
    </source>
</evidence>
<dbReference type="InterPro" id="IPR036625">
    <property type="entry name" value="E3-bd_dom_sf"/>
</dbReference>
<protein>
    <recommendedName>
        <fullName evidence="4">Dihydrolipoamide acetyltransferase component of pyruvate dehydrogenase complex</fullName>
        <ecNumber evidence="4">2.3.1.-</ecNumber>
    </recommendedName>
</protein>
<dbReference type="Gene3D" id="2.40.50.100">
    <property type="match status" value="1"/>
</dbReference>
<name>A0A2M7SC04_9BACT</name>
<evidence type="ECO:0000313" key="8">
    <source>
        <dbReference type="EMBL" id="PIZ16999.1"/>
    </source>
</evidence>
<reference evidence="9" key="1">
    <citation type="submission" date="2017-09" db="EMBL/GenBank/DDBJ databases">
        <title>Depth-based differentiation of microbial function through sediment-hosted aquifers and enrichment of novel symbionts in the deep terrestrial subsurface.</title>
        <authorList>
            <person name="Probst A.J."/>
            <person name="Ladd B."/>
            <person name="Jarett J.K."/>
            <person name="Geller-Mcgrath D.E."/>
            <person name="Sieber C.M.K."/>
            <person name="Emerson J.B."/>
            <person name="Anantharaman K."/>
            <person name="Thomas B.C."/>
            <person name="Malmstrom R."/>
            <person name="Stieglmeier M."/>
            <person name="Klingl A."/>
            <person name="Woyke T."/>
            <person name="Ryan C.M."/>
            <person name="Banfield J.F."/>
        </authorList>
    </citation>
    <scope>NUCLEOTIDE SEQUENCE [LARGE SCALE GENOMIC DNA]</scope>
</reference>
<comment type="similarity">
    <text evidence="2 4">Belongs to the 2-oxoacid dehydrogenase family.</text>
</comment>
<dbReference type="InterPro" id="IPR011053">
    <property type="entry name" value="Single_hybrid_motif"/>
</dbReference>
<dbReference type="Pfam" id="PF00198">
    <property type="entry name" value="2-oxoacid_dh"/>
    <property type="match status" value="1"/>
</dbReference>
<dbReference type="Pfam" id="PF02817">
    <property type="entry name" value="E3_binding"/>
    <property type="match status" value="1"/>
</dbReference>
<evidence type="ECO:0000313" key="9">
    <source>
        <dbReference type="Proteomes" id="UP000229307"/>
    </source>
</evidence>
<evidence type="ECO:0000259" key="7">
    <source>
        <dbReference type="PROSITE" id="PS51826"/>
    </source>
</evidence>
<feature type="domain" description="Peripheral subunit-binding (PSBD)" evidence="7">
    <location>
        <begin position="121"/>
        <end position="158"/>
    </location>
</feature>
<dbReference type="PANTHER" id="PTHR23151:SF90">
    <property type="entry name" value="DIHYDROLIPOYLLYSINE-RESIDUE ACETYLTRANSFERASE COMPONENT OF PYRUVATE DEHYDROGENASE COMPLEX, MITOCHONDRIAL-RELATED"/>
    <property type="match status" value="1"/>
</dbReference>
<sequence>MVTEIKLPKLGETMEEGTISKWRKKEGEKVEKGEILFEVMTDKANFEVEAPESGIIRKLLVKEEDVVQVTKTIGYIASSMDESIPDASVPDAPIPAAPAPVPSAATPSTPSAPPSAGDRIKASPLARRLAEEKGINLLNIKGTGPGGRIEKEDVLAAGVAGAAGAGPVAAPMLHRDKIKEEVSGPEGAVTIPATGIRKIIAERMLQSKLTVPHFYLTVEVDMTVASEIREQMKKEKQFFSHNDLIIKAAANALRAMPVVNGSFIGDRILINPAVNIGIAVSRTGKYKDSSGAETELFELVVPVLKDADKKTVLQIAPESKELIQKARDNKLSLAELSGGTITLSNLGTMGVDVFNAIINPPQATILAFGEIKKRPAVVNDAVVVRQIVKLNLSCDHRIVDGALGAQFLKKIKETLENPKSIL</sequence>
<keyword evidence="3 4" id="KW-0450">Lipoyl</keyword>
<keyword evidence="4" id="KW-0012">Acyltransferase</keyword>
<dbReference type="PROSITE" id="PS00189">
    <property type="entry name" value="LIPOYL"/>
    <property type="match status" value="1"/>
</dbReference>
<evidence type="ECO:0000256" key="2">
    <source>
        <dbReference type="ARBA" id="ARBA00007317"/>
    </source>
</evidence>
<accession>A0A2M7SC04</accession>
<dbReference type="CDD" id="cd06849">
    <property type="entry name" value="lipoyl_domain"/>
    <property type="match status" value="1"/>
</dbReference>
<dbReference type="AlphaFoldDB" id="A0A2M7SC04"/>
<dbReference type="InterPro" id="IPR004167">
    <property type="entry name" value="PSBD"/>
</dbReference>
<dbReference type="PANTHER" id="PTHR23151">
    <property type="entry name" value="DIHYDROLIPOAMIDE ACETYL/SUCCINYL-TRANSFERASE-RELATED"/>
    <property type="match status" value="1"/>
</dbReference>
<evidence type="ECO:0000256" key="5">
    <source>
        <dbReference type="SAM" id="MobiDB-lite"/>
    </source>
</evidence>
<organism evidence="8 9">
    <name type="scientific">Candidatus Desantisbacteria bacterium CG_4_10_14_0_8_um_filter_48_22</name>
    <dbReference type="NCBI Taxonomy" id="1974543"/>
    <lineage>
        <taxon>Bacteria</taxon>
        <taxon>Candidatus Desantisiibacteriota</taxon>
    </lineage>
</organism>
<dbReference type="Pfam" id="PF00364">
    <property type="entry name" value="Biotin_lipoyl"/>
    <property type="match status" value="1"/>
</dbReference>
<proteinExistence type="inferred from homology"/>
<gene>
    <name evidence="8" type="ORF">COY52_05565</name>
</gene>
<dbReference type="Gene3D" id="4.10.320.10">
    <property type="entry name" value="E3-binding domain"/>
    <property type="match status" value="1"/>
</dbReference>
<dbReference type="SUPFAM" id="SSF47005">
    <property type="entry name" value="Peripheral subunit-binding domain of 2-oxo acid dehydrogenase complex"/>
    <property type="match status" value="1"/>
</dbReference>
<feature type="region of interest" description="Disordered" evidence="5">
    <location>
        <begin position="86"/>
        <end position="119"/>
    </location>
</feature>
<dbReference type="InterPro" id="IPR001078">
    <property type="entry name" value="2-oxoacid_DH_actylTfrase"/>
</dbReference>
<dbReference type="SUPFAM" id="SSF52777">
    <property type="entry name" value="CoA-dependent acyltransferases"/>
    <property type="match status" value="1"/>
</dbReference>
<dbReference type="InterPro" id="IPR003016">
    <property type="entry name" value="2-oxoA_DH_lipoyl-BS"/>
</dbReference>
<evidence type="ECO:0000256" key="1">
    <source>
        <dbReference type="ARBA" id="ARBA00001938"/>
    </source>
</evidence>
<dbReference type="PROSITE" id="PS50968">
    <property type="entry name" value="BIOTINYL_LIPOYL"/>
    <property type="match status" value="1"/>
</dbReference>
<evidence type="ECO:0000259" key="6">
    <source>
        <dbReference type="PROSITE" id="PS50968"/>
    </source>
</evidence>
<dbReference type="Gene3D" id="3.30.559.10">
    <property type="entry name" value="Chloramphenicol acetyltransferase-like domain"/>
    <property type="match status" value="1"/>
</dbReference>
<dbReference type="GO" id="GO:0016746">
    <property type="term" value="F:acyltransferase activity"/>
    <property type="evidence" value="ECO:0007669"/>
    <property type="project" value="UniProtKB-KW"/>
</dbReference>
<dbReference type="GO" id="GO:0045254">
    <property type="term" value="C:pyruvate dehydrogenase complex"/>
    <property type="evidence" value="ECO:0007669"/>
    <property type="project" value="InterPro"/>
</dbReference>
<dbReference type="InterPro" id="IPR045257">
    <property type="entry name" value="E2/Pdx1"/>
</dbReference>
<feature type="domain" description="Lipoyl-binding" evidence="6">
    <location>
        <begin position="2"/>
        <end position="77"/>
    </location>
</feature>
<dbReference type="InterPro" id="IPR023213">
    <property type="entry name" value="CAT-like_dom_sf"/>
</dbReference>
<dbReference type="EC" id="2.3.1.-" evidence="4"/>
<dbReference type="SUPFAM" id="SSF51230">
    <property type="entry name" value="Single hybrid motif"/>
    <property type="match status" value="1"/>
</dbReference>
<dbReference type="GO" id="GO:0006086">
    <property type="term" value="P:pyruvate decarboxylation to acetyl-CoA"/>
    <property type="evidence" value="ECO:0007669"/>
    <property type="project" value="InterPro"/>
</dbReference>
<dbReference type="EMBL" id="PFMR01000150">
    <property type="protein sequence ID" value="PIZ16999.1"/>
    <property type="molecule type" value="Genomic_DNA"/>
</dbReference>
<evidence type="ECO:0000256" key="3">
    <source>
        <dbReference type="ARBA" id="ARBA00022823"/>
    </source>
</evidence>
<dbReference type="PROSITE" id="PS51826">
    <property type="entry name" value="PSBD"/>
    <property type="match status" value="1"/>
</dbReference>
<comment type="caution">
    <text evidence="8">The sequence shown here is derived from an EMBL/GenBank/DDBJ whole genome shotgun (WGS) entry which is preliminary data.</text>
</comment>